<keyword evidence="1" id="KW-0472">Membrane</keyword>
<feature type="transmembrane region" description="Helical" evidence="1">
    <location>
        <begin position="305"/>
        <end position="327"/>
    </location>
</feature>
<feature type="transmembrane region" description="Helical" evidence="1">
    <location>
        <begin position="269"/>
        <end position="293"/>
    </location>
</feature>
<keyword evidence="2" id="KW-0808">Transferase</keyword>
<evidence type="ECO:0000256" key="1">
    <source>
        <dbReference type="SAM" id="Phobius"/>
    </source>
</evidence>
<comment type="caution">
    <text evidence="2">The sequence shown here is derived from an EMBL/GenBank/DDBJ whole genome shotgun (WGS) entry which is preliminary data.</text>
</comment>
<reference evidence="2 3" key="1">
    <citation type="submission" date="2020-03" db="EMBL/GenBank/DDBJ databases">
        <title>Genomic Encyclopedia of Type Strains, Phase IV (KMG-IV): sequencing the most valuable type-strain genomes for metagenomic binning, comparative biology and taxonomic classification.</title>
        <authorList>
            <person name="Goeker M."/>
        </authorList>
    </citation>
    <scope>NUCLEOTIDE SEQUENCE [LARGE SCALE GENOMIC DNA]</scope>
    <source>
        <strain evidence="2 3">DSM 4733</strain>
    </source>
</reference>
<dbReference type="PANTHER" id="PTHR31061:SF24">
    <property type="entry name" value="LD22376P"/>
    <property type="match status" value="1"/>
</dbReference>
<keyword evidence="1" id="KW-0812">Transmembrane</keyword>
<dbReference type="Proteomes" id="UP000564677">
    <property type="component" value="Unassembled WGS sequence"/>
</dbReference>
<feature type="transmembrane region" description="Helical" evidence="1">
    <location>
        <begin position="84"/>
        <end position="102"/>
    </location>
</feature>
<feature type="transmembrane region" description="Helical" evidence="1">
    <location>
        <begin position="114"/>
        <end position="133"/>
    </location>
</feature>
<keyword evidence="2" id="KW-0012">Acyltransferase</keyword>
<accession>A0A7X5ZU42</accession>
<feature type="transmembrane region" description="Helical" evidence="1">
    <location>
        <begin position="21"/>
        <end position="40"/>
    </location>
</feature>
<feature type="transmembrane region" description="Helical" evidence="1">
    <location>
        <begin position="145"/>
        <end position="166"/>
    </location>
</feature>
<dbReference type="EMBL" id="JAASQV010000001">
    <property type="protein sequence ID" value="NIJ63686.1"/>
    <property type="molecule type" value="Genomic_DNA"/>
</dbReference>
<dbReference type="RefSeq" id="WP_243857107.1">
    <property type="nucleotide sequence ID" value="NZ_JAASQV010000001.1"/>
</dbReference>
<dbReference type="GO" id="GO:0016746">
    <property type="term" value="F:acyltransferase activity"/>
    <property type="evidence" value="ECO:0007669"/>
    <property type="project" value="UniProtKB-KW"/>
</dbReference>
<feature type="transmembrane region" description="Helical" evidence="1">
    <location>
        <begin position="55"/>
        <end position="72"/>
    </location>
</feature>
<dbReference type="PANTHER" id="PTHR31061">
    <property type="entry name" value="LD22376P"/>
    <property type="match status" value="1"/>
</dbReference>
<organism evidence="2 3">
    <name type="scientific">Sphingomonas leidyi</name>
    <dbReference type="NCBI Taxonomy" id="68569"/>
    <lineage>
        <taxon>Bacteria</taxon>
        <taxon>Pseudomonadati</taxon>
        <taxon>Pseudomonadota</taxon>
        <taxon>Alphaproteobacteria</taxon>
        <taxon>Sphingomonadales</taxon>
        <taxon>Sphingomonadaceae</taxon>
        <taxon>Sphingomonas</taxon>
    </lineage>
</organism>
<feature type="transmembrane region" description="Helical" evidence="1">
    <location>
        <begin position="245"/>
        <end position="263"/>
    </location>
</feature>
<name>A0A7X5ZU42_9SPHN</name>
<evidence type="ECO:0000313" key="2">
    <source>
        <dbReference type="EMBL" id="NIJ63686.1"/>
    </source>
</evidence>
<keyword evidence="3" id="KW-1185">Reference proteome</keyword>
<sequence length="378" mass="40412">MTEGRMQAGARLGGLDLFRGLTVAFMILVNTPGSWAHVWWPLDHAEWHGFTPTDLVFPAFLCAMGVALGLSFPRRADARLWGRVVRRALLLILIGWAWQMLARPGLADFRVFGVLPRLGLCYGLAAALAILTARRDADGRVHLSAPALGIASVVLLLGYWALLAFVPVPGHGAGDLSPAGNLAGYVDRIAVTTHHMYRLGTDAAGNIVYDPEGLLSTLPALVNVLLGALAALLWKAAPERATMRILLAGIALAALGLLLAPWLPLNKKLWTSSFALLTSGLSAILFTGCILAARSAAVRKVLWPLDVLGMNAILGYLLSLLLSLAAMRTGFQAWAWNALAALLPGNLLLASFLFALAALLLVLALLIPLHRRGIHLRL</sequence>
<evidence type="ECO:0000313" key="3">
    <source>
        <dbReference type="Proteomes" id="UP000564677"/>
    </source>
</evidence>
<dbReference type="AlphaFoldDB" id="A0A7X5ZU42"/>
<proteinExistence type="predicted"/>
<feature type="transmembrane region" description="Helical" evidence="1">
    <location>
        <begin position="347"/>
        <end position="369"/>
    </location>
</feature>
<keyword evidence="1" id="KW-1133">Transmembrane helix</keyword>
<gene>
    <name evidence="2" type="ORF">FHR20_000617</name>
</gene>
<feature type="transmembrane region" description="Helical" evidence="1">
    <location>
        <begin position="214"/>
        <end position="233"/>
    </location>
</feature>
<protein>
    <submittedName>
        <fullName evidence="2">Putative acyltransferase</fullName>
    </submittedName>
</protein>